<keyword evidence="2 4" id="KW-0012">Acyltransferase</keyword>
<evidence type="ECO:0000313" key="4">
    <source>
        <dbReference type="EMBL" id="MFC7137046.1"/>
    </source>
</evidence>
<dbReference type="InterPro" id="IPR016181">
    <property type="entry name" value="Acyl_CoA_acyltransferase"/>
</dbReference>
<keyword evidence="5" id="KW-1185">Reference proteome</keyword>
<dbReference type="CDD" id="cd04301">
    <property type="entry name" value="NAT_SF"/>
    <property type="match status" value="1"/>
</dbReference>
<evidence type="ECO:0000256" key="1">
    <source>
        <dbReference type="ARBA" id="ARBA00022679"/>
    </source>
</evidence>
<organism evidence="4 5">
    <name type="scientific">Halobaculum litoreum</name>
    <dbReference type="NCBI Taxonomy" id="3031998"/>
    <lineage>
        <taxon>Archaea</taxon>
        <taxon>Methanobacteriati</taxon>
        <taxon>Methanobacteriota</taxon>
        <taxon>Stenosarchaea group</taxon>
        <taxon>Halobacteria</taxon>
        <taxon>Halobacteriales</taxon>
        <taxon>Haloferacaceae</taxon>
        <taxon>Halobaculum</taxon>
    </lineage>
</organism>
<protein>
    <submittedName>
        <fullName evidence="4">GNAT family N-acetyltransferase</fullName>
        <ecNumber evidence="4">2.3.1.-</ecNumber>
    </submittedName>
</protein>
<evidence type="ECO:0000259" key="3">
    <source>
        <dbReference type="PROSITE" id="PS51186"/>
    </source>
</evidence>
<dbReference type="PROSITE" id="PS51186">
    <property type="entry name" value="GNAT"/>
    <property type="match status" value="1"/>
</dbReference>
<dbReference type="Pfam" id="PF00583">
    <property type="entry name" value="Acetyltransf_1"/>
    <property type="match status" value="1"/>
</dbReference>
<gene>
    <name evidence="4" type="ORF">ACFQRB_12420</name>
</gene>
<dbReference type="EC" id="2.3.1.-" evidence="4"/>
<evidence type="ECO:0000256" key="2">
    <source>
        <dbReference type="ARBA" id="ARBA00023315"/>
    </source>
</evidence>
<reference evidence="4 5" key="1">
    <citation type="journal article" date="2019" name="Int. J. Syst. Evol. Microbiol.">
        <title>The Global Catalogue of Microorganisms (GCM) 10K type strain sequencing project: providing services to taxonomists for standard genome sequencing and annotation.</title>
        <authorList>
            <consortium name="The Broad Institute Genomics Platform"/>
            <consortium name="The Broad Institute Genome Sequencing Center for Infectious Disease"/>
            <person name="Wu L."/>
            <person name="Ma J."/>
        </authorList>
    </citation>
    <scope>NUCLEOTIDE SEQUENCE [LARGE SCALE GENOMIC DNA]</scope>
    <source>
        <strain evidence="4 5">DT92</strain>
    </source>
</reference>
<dbReference type="InterPro" id="IPR000182">
    <property type="entry name" value="GNAT_dom"/>
</dbReference>
<dbReference type="Gene3D" id="3.40.630.30">
    <property type="match status" value="1"/>
</dbReference>
<evidence type="ECO:0000313" key="5">
    <source>
        <dbReference type="Proteomes" id="UP001596368"/>
    </source>
</evidence>
<dbReference type="GO" id="GO:0016746">
    <property type="term" value="F:acyltransferase activity"/>
    <property type="evidence" value="ECO:0007669"/>
    <property type="project" value="UniProtKB-KW"/>
</dbReference>
<dbReference type="InterPro" id="IPR050832">
    <property type="entry name" value="Bact_Acetyltransf"/>
</dbReference>
<dbReference type="SUPFAM" id="SSF55729">
    <property type="entry name" value="Acyl-CoA N-acyltransferases (Nat)"/>
    <property type="match status" value="1"/>
</dbReference>
<dbReference type="Proteomes" id="UP001596368">
    <property type="component" value="Unassembled WGS sequence"/>
</dbReference>
<name>A0ABD5XT80_9EURY</name>
<accession>A0ABD5XT80</accession>
<comment type="caution">
    <text evidence="4">The sequence shown here is derived from an EMBL/GenBank/DDBJ whole genome shotgun (WGS) entry which is preliminary data.</text>
</comment>
<dbReference type="EMBL" id="JBHSZG010000001">
    <property type="protein sequence ID" value="MFC7137046.1"/>
    <property type="molecule type" value="Genomic_DNA"/>
</dbReference>
<keyword evidence="1 4" id="KW-0808">Transferase</keyword>
<dbReference type="PANTHER" id="PTHR43877">
    <property type="entry name" value="AMINOALKYLPHOSPHONATE N-ACETYLTRANSFERASE-RELATED-RELATED"/>
    <property type="match status" value="1"/>
</dbReference>
<sequence length="180" mass="18942">MTRDGSDDGSGGRVAIERGSIEDVDAVAGLWIELAEGQRPHGTHLLAGPNRTAAADAVARAAVSGGLLVATARGPDRGDDDGDDLVGFVSFGREDGRYAQGVARGVVYNLYVRPAYRDRGVGSRLLERAEALLADGGADVVSLEAMAANTNARRFYERHGYALHRVELEKHLPGAGSDSN</sequence>
<feature type="domain" description="N-acetyltransferase" evidence="3">
    <location>
        <begin position="14"/>
        <end position="180"/>
    </location>
</feature>
<dbReference type="AlphaFoldDB" id="A0ABD5XT80"/>
<proteinExistence type="predicted"/>